<sequence length="336" mass="36632">MREYKNNFIKADALFAKTLLSLAVVYSASSLAVTPTVTLPKGTSLGSTSFFDGFSGNSSGVTYLLYLQKENGTSLKDSDGNNAAAFNSPNLDVTVAINQIDYKFEPNESGEIYGVSAFIPLVSLDASFGNTGPQLKDNGTELGDLTLSGYLQLPPSIKDGRPVFSHRIAVDVIVPTGGYDADKDFNQSNNYVTLIPNWSFTVLPAPRVEISGRINYLYNFENSEPAGSAPLTWNGGAVDNTQSGQAVYMNFATSYEIFPGLRAGLNGYYLKQLTDDKVNGDTLADSKEEVLGIGPGVFWSSKDQSTNVWVNTYSESMVENRFRNELKLQFRIAHKF</sequence>
<dbReference type="InterPro" id="IPR025737">
    <property type="entry name" value="FApF"/>
</dbReference>
<gene>
    <name evidence="2" type="ORF">ONZ52_01470</name>
</gene>
<reference evidence="2" key="1">
    <citation type="submission" date="2022-11" db="EMBL/GenBank/DDBJ databases">
        <title>Marinomonas sp. nov., isolated from marine algae.</title>
        <authorList>
            <person name="Choi D.G."/>
            <person name="Kim J.M."/>
            <person name="Lee J.K."/>
            <person name="Baek J.H."/>
            <person name="Jeon C.O."/>
        </authorList>
    </citation>
    <scope>NUCLEOTIDE SEQUENCE</scope>
    <source>
        <strain evidence="2">KJ51-3</strain>
    </source>
</reference>
<name>A0ABT3KB57_9GAMM</name>
<dbReference type="RefSeq" id="WP_265216864.1">
    <property type="nucleotide sequence ID" value="NZ_JAPEUL010000004.1"/>
</dbReference>
<organism evidence="2 3">
    <name type="scientific">Marinomonas rhodophyticola</name>
    <dbReference type="NCBI Taxonomy" id="2992803"/>
    <lineage>
        <taxon>Bacteria</taxon>
        <taxon>Pseudomonadati</taxon>
        <taxon>Pseudomonadota</taxon>
        <taxon>Gammaproteobacteria</taxon>
        <taxon>Oceanospirillales</taxon>
        <taxon>Oceanospirillaceae</taxon>
        <taxon>Marinomonas</taxon>
    </lineage>
</organism>
<comment type="caution">
    <text evidence="2">The sequence shown here is derived from an EMBL/GenBank/DDBJ whole genome shotgun (WGS) entry which is preliminary data.</text>
</comment>
<dbReference type="EMBL" id="JAPEUL010000004">
    <property type="protein sequence ID" value="MCW4627762.1"/>
    <property type="molecule type" value="Genomic_DNA"/>
</dbReference>
<protein>
    <submittedName>
        <fullName evidence="2">Transporter</fullName>
    </submittedName>
</protein>
<feature type="chain" id="PRO_5045131784" evidence="1">
    <location>
        <begin position="33"/>
        <end position="336"/>
    </location>
</feature>
<feature type="signal peptide" evidence="1">
    <location>
        <begin position="1"/>
        <end position="32"/>
    </location>
</feature>
<proteinExistence type="predicted"/>
<keyword evidence="1" id="KW-0732">Signal</keyword>
<evidence type="ECO:0000313" key="2">
    <source>
        <dbReference type="EMBL" id="MCW4627762.1"/>
    </source>
</evidence>
<evidence type="ECO:0000313" key="3">
    <source>
        <dbReference type="Proteomes" id="UP001431181"/>
    </source>
</evidence>
<keyword evidence="3" id="KW-1185">Reference proteome</keyword>
<dbReference type="Pfam" id="PF13557">
    <property type="entry name" value="Phenol_MetA_deg"/>
    <property type="match status" value="1"/>
</dbReference>
<accession>A0ABT3KB57</accession>
<evidence type="ECO:0000256" key="1">
    <source>
        <dbReference type="SAM" id="SignalP"/>
    </source>
</evidence>
<dbReference type="Proteomes" id="UP001431181">
    <property type="component" value="Unassembled WGS sequence"/>
</dbReference>